<dbReference type="AlphaFoldDB" id="A0A1G2LV48"/>
<accession>A0A1G2LV48</accession>
<gene>
    <name evidence="1" type="ORF">A3A10_02255</name>
</gene>
<protein>
    <recommendedName>
        <fullName evidence="3">Prepilin-type N-terminal cleavage/methylation domain-containing protein</fullName>
    </recommendedName>
</protein>
<evidence type="ECO:0000313" key="2">
    <source>
        <dbReference type="Proteomes" id="UP000178116"/>
    </source>
</evidence>
<reference evidence="1 2" key="1">
    <citation type="journal article" date="2016" name="Nat. Commun.">
        <title>Thousands of microbial genomes shed light on interconnected biogeochemical processes in an aquifer system.</title>
        <authorList>
            <person name="Anantharaman K."/>
            <person name="Brown C.T."/>
            <person name="Hug L.A."/>
            <person name="Sharon I."/>
            <person name="Castelle C.J."/>
            <person name="Probst A.J."/>
            <person name="Thomas B.C."/>
            <person name="Singh A."/>
            <person name="Wilkins M.J."/>
            <person name="Karaoz U."/>
            <person name="Brodie E.L."/>
            <person name="Williams K.H."/>
            <person name="Hubbard S.S."/>
            <person name="Banfield J.F."/>
        </authorList>
    </citation>
    <scope>NUCLEOTIDE SEQUENCE [LARGE SCALE GENOMIC DNA]</scope>
</reference>
<dbReference type="EMBL" id="MHRA01000020">
    <property type="protein sequence ID" value="OHA15477.1"/>
    <property type="molecule type" value="Genomic_DNA"/>
</dbReference>
<organism evidence="1 2">
    <name type="scientific">Candidatus Tagabacteria bacterium RIFCSPLOWO2_01_FULL_42_9</name>
    <dbReference type="NCBI Taxonomy" id="1802296"/>
    <lineage>
        <taxon>Bacteria</taxon>
        <taxon>Candidatus Tagaibacteriota</taxon>
    </lineage>
</organism>
<dbReference type="Proteomes" id="UP000178116">
    <property type="component" value="Unassembled WGS sequence"/>
</dbReference>
<evidence type="ECO:0008006" key="3">
    <source>
        <dbReference type="Google" id="ProtNLM"/>
    </source>
</evidence>
<sequence length="188" mass="20398">MEIKNLKLKISAQGGSASGGQNSAGFTLIETLVSIFVLTLAFTGPLSLASYTIRSSSVSQNQFSAFFLAQEAIEYIKNRRDNNTLIGAADWLEGLGPCRGVNGCVVDITNNNITNCPGPGCPKLKYDSANGLYNQTTGTDTVFTREVKISDIETYEAKITATISWQERSYSKSFVFEEHIFAVSALVE</sequence>
<comment type="caution">
    <text evidence="1">The sequence shown here is derived from an EMBL/GenBank/DDBJ whole genome shotgun (WGS) entry which is preliminary data.</text>
</comment>
<dbReference type="Pfam" id="PF07963">
    <property type="entry name" value="N_methyl"/>
    <property type="match status" value="1"/>
</dbReference>
<proteinExistence type="predicted"/>
<dbReference type="InterPro" id="IPR012902">
    <property type="entry name" value="N_methyl_site"/>
</dbReference>
<evidence type="ECO:0000313" key="1">
    <source>
        <dbReference type="EMBL" id="OHA15477.1"/>
    </source>
</evidence>
<name>A0A1G2LV48_9BACT</name>